<dbReference type="Gene3D" id="1.10.1780.10">
    <property type="entry name" value="Clp, N-terminal domain"/>
    <property type="match status" value="1"/>
</dbReference>
<dbReference type="InterPro" id="IPR004176">
    <property type="entry name" value="Clp_R_N"/>
</dbReference>
<dbReference type="InterPro" id="IPR044217">
    <property type="entry name" value="CLPT1/2"/>
</dbReference>
<dbReference type="AlphaFoldDB" id="A0AAV0YVB9"/>
<keyword evidence="4" id="KW-1185">Reference proteome</keyword>
<feature type="domain" description="Clp R" evidence="2">
    <location>
        <begin position="83"/>
        <end position="228"/>
    </location>
</feature>
<dbReference type="Proteomes" id="UP001157006">
    <property type="component" value="Chromosome 1L"/>
</dbReference>
<gene>
    <name evidence="3" type="ORF">VFH_I383160</name>
</gene>
<evidence type="ECO:0000313" key="3">
    <source>
        <dbReference type="EMBL" id="CAI8589208.1"/>
    </source>
</evidence>
<proteinExistence type="predicted"/>
<reference evidence="3 4" key="1">
    <citation type="submission" date="2023-01" db="EMBL/GenBank/DDBJ databases">
        <authorList>
            <person name="Kreplak J."/>
        </authorList>
    </citation>
    <scope>NUCLEOTIDE SEQUENCE [LARGE SCALE GENOMIC DNA]</scope>
</reference>
<evidence type="ECO:0000259" key="2">
    <source>
        <dbReference type="PROSITE" id="PS51903"/>
    </source>
</evidence>
<dbReference type="PROSITE" id="PS51903">
    <property type="entry name" value="CLP_R"/>
    <property type="match status" value="1"/>
</dbReference>
<dbReference type="Pfam" id="PF02861">
    <property type="entry name" value="Clp_N"/>
    <property type="match status" value="1"/>
</dbReference>
<dbReference type="GO" id="GO:0043424">
    <property type="term" value="F:protein histidine kinase binding"/>
    <property type="evidence" value="ECO:0007669"/>
    <property type="project" value="EnsemblPlants"/>
</dbReference>
<dbReference type="PANTHER" id="PTHR47016:SF2">
    <property type="entry name" value="ATP-DEPENDENT CLP PROTEASE ATP-BINDING SUBUNIT CLPT2, CHLOROPLASTIC"/>
    <property type="match status" value="1"/>
</dbReference>
<keyword evidence="1" id="KW-0677">Repeat</keyword>
<dbReference type="InterPro" id="IPR036628">
    <property type="entry name" value="Clp_N_dom_sf"/>
</dbReference>
<organism evidence="3 4">
    <name type="scientific">Vicia faba</name>
    <name type="common">Broad bean</name>
    <name type="synonym">Faba vulgaris</name>
    <dbReference type="NCBI Taxonomy" id="3906"/>
    <lineage>
        <taxon>Eukaryota</taxon>
        <taxon>Viridiplantae</taxon>
        <taxon>Streptophyta</taxon>
        <taxon>Embryophyta</taxon>
        <taxon>Tracheophyta</taxon>
        <taxon>Spermatophyta</taxon>
        <taxon>Magnoliopsida</taxon>
        <taxon>eudicotyledons</taxon>
        <taxon>Gunneridae</taxon>
        <taxon>Pentapetalae</taxon>
        <taxon>rosids</taxon>
        <taxon>fabids</taxon>
        <taxon>Fabales</taxon>
        <taxon>Fabaceae</taxon>
        <taxon>Papilionoideae</taxon>
        <taxon>50 kb inversion clade</taxon>
        <taxon>NPAAA clade</taxon>
        <taxon>Hologalegina</taxon>
        <taxon>IRL clade</taxon>
        <taxon>Fabeae</taxon>
        <taxon>Vicia</taxon>
    </lineage>
</organism>
<sequence>MAATHYHCTSTLVSRSNPSFRLIHNLKLVNSNNSWLGTKIRVQPCILSVRPPVSVIHRRPVAATVSSSLPTSNSERVSPGQETPKWSSKAIKSISMAALEARKVKFTTTGTEALIMGVLIEGTNLANKFLRANGVTLFKVRDEIVNVLGEADMFTVCPERPPMTEDAQKALDWAVDKKLKSVDGGEITTAHIILGIWSEVDSPGHKILSNLGFNDEKAKELESSISKAVANDE</sequence>
<dbReference type="GO" id="GO:0009532">
    <property type="term" value="C:plastid stroma"/>
    <property type="evidence" value="ECO:0007669"/>
    <property type="project" value="EnsemblPlants"/>
</dbReference>
<dbReference type="PANTHER" id="PTHR47016">
    <property type="entry name" value="ATP-DEPENDENT CLP PROTEASE ATP-BINDING SUBUNIT CLPT1, CHLOROPLASTIC"/>
    <property type="match status" value="1"/>
</dbReference>
<evidence type="ECO:0000256" key="1">
    <source>
        <dbReference type="PROSITE-ProRule" id="PRU01251"/>
    </source>
</evidence>
<dbReference type="EMBL" id="OX451736">
    <property type="protein sequence ID" value="CAI8589208.1"/>
    <property type="molecule type" value="Genomic_DNA"/>
</dbReference>
<name>A0AAV0YVB9_VICFA</name>
<accession>A0AAV0YVB9</accession>
<evidence type="ECO:0000313" key="4">
    <source>
        <dbReference type="Proteomes" id="UP001157006"/>
    </source>
</evidence>
<dbReference type="SUPFAM" id="SSF81923">
    <property type="entry name" value="Double Clp-N motif"/>
    <property type="match status" value="1"/>
</dbReference>
<protein>
    <recommendedName>
        <fullName evidence="2">Clp R domain-containing protein</fullName>
    </recommendedName>
</protein>